<keyword evidence="3" id="KW-1185">Reference proteome</keyword>
<dbReference type="AlphaFoldDB" id="A0A0D2LKY1"/>
<proteinExistence type="predicted"/>
<accession>A0A0D2LKY1</accession>
<feature type="region of interest" description="Disordered" evidence="1">
    <location>
        <begin position="1"/>
        <end position="55"/>
    </location>
</feature>
<feature type="non-terminal residue" evidence="2">
    <location>
        <position position="1"/>
    </location>
</feature>
<evidence type="ECO:0000313" key="3">
    <source>
        <dbReference type="Proteomes" id="UP000054498"/>
    </source>
</evidence>
<dbReference type="Proteomes" id="UP000054498">
    <property type="component" value="Unassembled WGS sequence"/>
</dbReference>
<reference evidence="2 3" key="1">
    <citation type="journal article" date="2013" name="BMC Genomics">
        <title>Reconstruction of the lipid metabolism for the microalga Monoraphidium neglectum from its genome sequence reveals characteristics suitable for biofuel production.</title>
        <authorList>
            <person name="Bogen C."/>
            <person name="Al-Dilaimi A."/>
            <person name="Albersmeier A."/>
            <person name="Wichmann J."/>
            <person name="Grundmann M."/>
            <person name="Rupp O."/>
            <person name="Lauersen K.J."/>
            <person name="Blifernez-Klassen O."/>
            <person name="Kalinowski J."/>
            <person name="Goesmann A."/>
            <person name="Mussgnug J.H."/>
            <person name="Kruse O."/>
        </authorList>
    </citation>
    <scope>NUCLEOTIDE SEQUENCE [LARGE SCALE GENOMIC DNA]</scope>
    <source>
        <strain evidence="2 3">SAG 48.87</strain>
    </source>
</reference>
<evidence type="ECO:0000256" key="1">
    <source>
        <dbReference type="SAM" id="MobiDB-lite"/>
    </source>
</evidence>
<protein>
    <submittedName>
        <fullName evidence="2">Uncharacterized protein</fullName>
    </submittedName>
</protein>
<evidence type="ECO:0000313" key="2">
    <source>
        <dbReference type="EMBL" id="KIY92544.1"/>
    </source>
</evidence>
<sequence length="55" mass="6393">RVRGRDDRGASPPLRREASPARRERSPARRERSRSMDRDEPRGGRGRSRDRSPLP</sequence>
<dbReference type="KEGG" id="mng:MNEG_15420"/>
<dbReference type="GeneID" id="25733080"/>
<gene>
    <name evidence="2" type="ORF">MNEG_15420</name>
</gene>
<dbReference type="RefSeq" id="XP_013891564.1">
    <property type="nucleotide sequence ID" value="XM_014036110.1"/>
</dbReference>
<dbReference type="EMBL" id="KK105527">
    <property type="protein sequence ID" value="KIY92544.1"/>
    <property type="molecule type" value="Genomic_DNA"/>
</dbReference>
<organism evidence="2 3">
    <name type="scientific">Monoraphidium neglectum</name>
    <dbReference type="NCBI Taxonomy" id="145388"/>
    <lineage>
        <taxon>Eukaryota</taxon>
        <taxon>Viridiplantae</taxon>
        <taxon>Chlorophyta</taxon>
        <taxon>core chlorophytes</taxon>
        <taxon>Chlorophyceae</taxon>
        <taxon>CS clade</taxon>
        <taxon>Sphaeropleales</taxon>
        <taxon>Selenastraceae</taxon>
        <taxon>Monoraphidium</taxon>
    </lineage>
</organism>
<name>A0A0D2LKY1_9CHLO</name>